<keyword evidence="11" id="KW-0645">Protease</keyword>
<feature type="domain" description="Peptidase S11 D-alanyl-D-alanine carboxypeptidase A N-terminal" evidence="10">
    <location>
        <begin position="107"/>
        <end position="327"/>
    </location>
</feature>
<keyword evidence="6" id="KW-0961">Cell wall biogenesis/degradation</keyword>
<dbReference type="Proteomes" id="UP000574761">
    <property type="component" value="Unassembled WGS sequence"/>
</dbReference>
<reference evidence="11 12" key="1">
    <citation type="submission" date="2020-08" db="EMBL/GenBank/DDBJ databases">
        <title>Genomic Encyclopedia of Type Strains, Phase IV (KMG-IV): sequencing the most valuable type-strain genomes for metagenomic binning, comparative biology and taxonomic classification.</title>
        <authorList>
            <person name="Goeker M."/>
        </authorList>
    </citation>
    <scope>NUCLEOTIDE SEQUENCE [LARGE SCALE GENOMIC DNA]</scope>
    <source>
        <strain evidence="11 12">DSM 100211</strain>
    </source>
</reference>
<evidence type="ECO:0000256" key="5">
    <source>
        <dbReference type="ARBA" id="ARBA00022984"/>
    </source>
</evidence>
<evidence type="ECO:0000256" key="3">
    <source>
        <dbReference type="ARBA" id="ARBA00022801"/>
    </source>
</evidence>
<evidence type="ECO:0000256" key="4">
    <source>
        <dbReference type="ARBA" id="ARBA00022960"/>
    </source>
</evidence>
<comment type="similarity">
    <text evidence="1 9">Belongs to the peptidase S11 family.</text>
</comment>
<name>A0A7W6D8B0_9HYPH</name>
<comment type="caution">
    <text evidence="11">The sequence shown here is derived from an EMBL/GenBank/DDBJ whole genome shotgun (WGS) entry which is preliminary data.</text>
</comment>
<dbReference type="PANTHER" id="PTHR21581:SF6">
    <property type="entry name" value="TRAFFICKING PROTEIN PARTICLE COMPLEX SUBUNIT 12"/>
    <property type="match status" value="1"/>
</dbReference>
<dbReference type="SUPFAM" id="SSF56601">
    <property type="entry name" value="beta-lactamase/transpeptidase-like"/>
    <property type="match status" value="1"/>
</dbReference>
<keyword evidence="2" id="KW-0732">Signal</keyword>
<dbReference type="EMBL" id="JACIEE010000002">
    <property type="protein sequence ID" value="MBB3975972.1"/>
    <property type="molecule type" value="Genomic_DNA"/>
</dbReference>
<dbReference type="EC" id="3.4.16.4" evidence="11"/>
<keyword evidence="5" id="KW-0573">Peptidoglycan synthesis</keyword>
<dbReference type="GO" id="GO:0008360">
    <property type="term" value="P:regulation of cell shape"/>
    <property type="evidence" value="ECO:0007669"/>
    <property type="project" value="UniProtKB-KW"/>
</dbReference>
<keyword evidence="4" id="KW-0133">Cell shape</keyword>
<dbReference type="InterPro" id="IPR001967">
    <property type="entry name" value="Peptidase_S11_N"/>
</dbReference>
<dbReference type="PRINTS" id="PR00725">
    <property type="entry name" value="DADACBPTASE1"/>
</dbReference>
<evidence type="ECO:0000313" key="11">
    <source>
        <dbReference type="EMBL" id="MBB3975972.1"/>
    </source>
</evidence>
<evidence type="ECO:0000256" key="8">
    <source>
        <dbReference type="PIRSR" id="PIRSR618044-2"/>
    </source>
</evidence>
<evidence type="ECO:0000256" key="6">
    <source>
        <dbReference type="ARBA" id="ARBA00023316"/>
    </source>
</evidence>
<keyword evidence="3 11" id="KW-0378">Hydrolase</keyword>
<feature type="active site" description="Proton acceptor" evidence="7">
    <location>
        <position position="138"/>
    </location>
</feature>
<evidence type="ECO:0000256" key="1">
    <source>
        <dbReference type="ARBA" id="ARBA00007164"/>
    </source>
</evidence>
<gene>
    <name evidence="11" type="ORF">GGQ64_001159</name>
</gene>
<dbReference type="GO" id="GO:0009252">
    <property type="term" value="P:peptidoglycan biosynthetic process"/>
    <property type="evidence" value="ECO:0007669"/>
    <property type="project" value="UniProtKB-KW"/>
</dbReference>
<organism evidence="11 12">
    <name type="scientific">Mycoplana azooxidifex</name>
    <dbReference type="NCBI Taxonomy" id="1636188"/>
    <lineage>
        <taxon>Bacteria</taxon>
        <taxon>Pseudomonadati</taxon>
        <taxon>Pseudomonadota</taxon>
        <taxon>Alphaproteobacteria</taxon>
        <taxon>Hyphomicrobiales</taxon>
        <taxon>Rhizobiaceae</taxon>
        <taxon>Mycoplana</taxon>
    </lineage>
</organism>
<evidence type="ECO:0000256" key="7">
    <source>
        <dbReference type="PIRSR" id="PIRSR618044-1"/>
    </source>
</evidence>
<evidence type="ECO:0000313" key="12">
    <source>
        <dbReference type="Proteomes" id="UP000574761"/>
    </source>
</evidence>
<dbReference type="GO" id="GO:0006508">
    <property type="term" value="P:proteolysis"/>
    <property type="evidence" value="ECO:0007669"/>
    <property type="project" value="InterPro"/>
</dbReference>
<evidence type="ECO:0000256" key="2">
    <source>
        <dbReference type="ARBA" id="ARBA00022729"/>
    </source>
</evidence>
<accession>A0A7W6D8B0</accession>
<feature type="binding site" evidence="8">
    <location>
        <position position="297"/>
    </location>
    <ligand>
        <name>substrate</name>
    </ligand>
</feature>
<dbReference type="RefSeq" id="WP_210300156.1">
    <property type="nucleotide sequence ID" value="NZ_JACIEE010000002.1"/>
</dbReference>
<evidence type="ECO:0000259" key="10">
    <source>
        <dbReference type="Pfam" id="PF00768"/>
    </source>
</evidence>
<proteinExistence type="inferred from homology"/>
<feature type="active site" evidence="7">
    <location>
        <position position="195"/>
    </location>
</feature>
<keyword evidence="12" id="KW-1185">Reference proteome</keyword>
<dbReference type="AlphaFoldDB" id="A0A7W6D8B0"/>
<dbReference type="PANTHER" id="PTHR21581">
    <property type="entry name" value="D-ALANYL-D-ALANINE CARBOXYPEPTIDASE"/>
    <property type="match status" value="1"/>
</dbReference>
<dbReference type="GO" id="GO:0071555">
    <property type="term" value="P:cell wall organization"/>
    <property type="evidence" value="ECO:0007669"/>
    <property type="project" value="UniProtKB-KW"/>
</dbReference>
<dbReference type="GO" id="GO:0009002">
    <property type="term" value="F:serine-type D-Ala-D-Ala carboxypeptidase activity"/>
    <property type="evidence" value="ECO:0007669"/>
    <property type="project" value="UniProtKB-EC"/>
</dbReference>
<sequence>MQDRIDKEPLAAQTLRAVFFRPGVTSIRSGRAPNGAQFRRTVRSERAAPLRSPDTIRPQQVLVFQGSIVALGRLPFGDRHMAKTRMAGRALKGLVLTASLFAWVPANATPVLVVDADSRQVLYQEDAAVQWYPASTTKLMTALVVFEALRSGEVTLATPVTMSRAAMKQAFLESGLTVGRAMTLEDSLYALITASANDVAVALAETVSTDEASFVRRMNDTAARLGLTGTHFSSPNGLFDRNTYSTARDLAILGLEVDRQFPEYRRFFLASAVTIDGKEIKSNNLLLTRFGGTIGMKTGFLCASGRNFVGLATRNGKRIMVVILGATTERERNERSAQYLTQAFEGRLSAGAGLVDNLRNRTDVAPQDMRVRLCTDQSAAYEASRDALYPMGLPGHETYLRDQIPGQVHAITTWADDKAADVPIPTPRPS</sequence>
<keyword evidence="11" id="KW-0121">Carboxypeptidase</keyword>
<feature type="active site" description="Acyl-ester intermediate" evidence="7">
    <location>
        <position position="135"/>
    </location>
</feature>
<evidence type="ECO:0000256" key="9">
    <source>
        <dbReference type="RuleBase" id="RU004016"/>
    </source>
</evidence>
<dbReference type="InterPro" id="IPR018044">
    <property type="entry name" value="Peptidase_S11"/>
</dbReference>
<dbReference type="Pfam" id="PF00768">
    <property type="entry name" value="Peptidase_S11"/>
    <property type="match status" value="1"/>
</dbReference>
<dbReference type="Gene3D" id="3.40.710.10">
    <property type="entry name" value="DD-peptidase/beta-lactamase superfamily"/>
    <property type="match status" value="1"/>
</dbReference>
<protein>
    <submittedName>
        <fullName evidence="11">D-alanyl-D-alanine carboxypeptidase</fullName>
        <ecNumber evidence="11">3.4.16.4</ecNumber>
    </submittedName>
</protein>
<dbReference type="InterPro" id="IPR012338">
    <property type="entry name" value="Beta-lactam/transpept-like"/>
</dbReference>